<dbReference type="KEGG" id="hap:HAPS_1844"/>
<dbReference type="EMBL" id="CP001321">
    <property type="protein sequence ID" value="ACL33326.1"/>
    <property type="molecule type" value="Genomic_DNA"/>
</dbReference>
<gene>
    <name evidence="1" type="ordered locus">HAPS_1819</name>
    <name evidence="2" type="ordered locus">HAPS_1844</name>
</gene>
<accession>B8F7M4</accession>
<reference evidence="1 3" key="1">
    <citation type="journal article" date="2009" name="J. Bacteriol.">
        <title>Complete genome sequence of Haemophilus parasuis SH0165.</title>
        <authorList>
            <person name="Yue M."/>
            <person name="Yang F."/>
            <person name="Yang J."/>
            <person name="Bei W."/>
            <person name="Cai X."/>
            <person name="Chen L."/>
            <person name="Dong J."/>
            <person name="Zhou R."/>
            <person name="Jin M."/>
            <person name="Jin Q."/>
            <person name="Chen H."/>
        </authorList>
    </citation>
    <scope>NUCLEOTIDE SEQUENCE [LARGE SCALE GENOMIC DNA]</scope>
    <source>
        <strain evidence="1 3">SH0165</strain>
    </source>
</reference>
<evidence type="ECO:0000313" key="3">
    <source>
        <dbReference type="Proteomes" id="UP000006743"/>
    </source>
</evidence>
<evidence type="ECO:0000313" key="1">
    <source>
        <dbReference type="EMBL" id="ACL33326.1"/>
    </source>
</evidence>
<proteinExistence type="predicted"/>
<organism evidence="1 3">
    <name type="scientific">Glaesserella parasuis serovar 5 (strain SH0165)</name>
    <name type="common">Haemophilus parasuis</name>
    <dbReference type="NCBI Taxonomy" id="557723"/>
    <lineage>
        <taxon>Bacteria</taxon>
        <taxon>Pseudomonadati</taxon>
        <taxon>Pseudomonadota</taxon>
        <taxon>Gammaproteobacteria</taxon>
        <taxon>Pasteurellales</taxon>
        <taxon>Pasteurellaceae</taxon>
        <taxon>Glaesserella</taxon>
    </lineage>
</organism>
<dbReference type="KEGG" id="hap:HAPS_1819"/>
<evidence type="ECO:0000313" key="2">
    <source>
        <dbReference type="EMBL" id="ACL33348.1"/>
    </source>
</evidence>
<dbReference type="AlphaFoldDB" id="B8F7M4"/>
<name>B8F7M4_GLAP5</name>
<dbReference type="HOGENOM" id="CLU_3270855_0_0_6"/>
<keyword evidence="3" id="KW-1185">Reference proteome</keyword>
<dbReference type="Proteomes" id="UP000006743">
    <property type="component" value="Chromosome"/>
</dbReference>
<dbReference type="EMBL" id="CP001321">
    <property type="protein sequence ID" value="ACL33348.1"/>
    <property type="molecule type" value="Genomic_DNA"/>
</dbReference>
<protein>
    <submittedName>
        <fullName evidence="1">Uncharacterized protein</fullName>
    </submittedName>
</protein>
<sequence>MDKTDNRAKYITNHLSPKNFPIICKNPLKSNRLLLFRENQC</sequence>
<reference evidence="1" key="2">
    <citation type="journal article" date="2011" name="PLoS ONE">
        <title>Genomic characterization of Haemophilus parasuis SH0165, a highly virulent strain of serovar 5 prevalent in China.</title>
        <authorList>
            <person name="Xu Z."/>
            <person name="Yue M."/>
            <person name="Zhou R."/>
            <person name="Jin Q."/>
            <person name="Fan Y."/>
            <person name="Bei W."/>
            <person name="Chen H."/>
        </authorList>
    </citation>
    <scope>NUCLEOTIDE SEQUENCE</scope>
    <source>
        <strain evidence="1">SH0165</strain>
    </source>
</reference>